<dbReference type="EMBL" id="MU839836">
    <property type="protein sequence ID" value="KAK1754116.1"/>
    <property type="molecule type" value="Genomic_DNA"/>
</dbReference>
<gene>
    <name evidence="2" type="ORF">QBC47DRAFT_385735</name>
</gene>
<protein>
    <submittedName>
        <fullName evidence="2">Uncharacterized protein</fullName>
    </submittedName>
</protein>
<dbReference type="AlphaFoldDB" id="A0AAJ0BDZ1"/>
<accession>A0AAJ0BDZ1</accession>
<keyword evidence="3" id="KW-1185">Reference proteome</keyword>
<name>A0AAJ0BDZ1_9PEZI</name>
<comment type="caution">
    <text evidence="2">The sequence shown here is derived from an EMBL/GenBank/DDBJ whole genome shotgun (WGS) entry which is preliminary data.</text>
</comment>
<proteinExistence type="predicted"/>
<evidence type="ECO:0000313" key="3">
    <source>
        <dbReference type="Proteomes" id="UP001239445"/>
    </source>
</evidence>
<sequence>MSTSDHQLPIIQPSIDPDTSHRPAFPKPGVIPACKTRTEVEAWVKTQAHKDGHSACILTRRDRYIRWYCGNHWSRNSSNPTDGQQPCPPRWVTKQTGETWVTVLDRDTRQYRPASLPISISRVHVMWFGVPEGQRALSADDTVCIPFILESEGTIHSYKDVIDKAHKLMNQLGKSFIHHNKKTNQLLVHQSVVTMLLADRHKSLDIDFYPWSWVIENIRTGSLQTQILGKERVIVAPVSTISTVPGLTLQEFYDRLNPVLGMRNNVLFFPSRREHEFETDKIFAIRTMDEIAELQREKGIEKYAYRPRTCFGLGKCTLADLPDNAKVVLKRSCSSASEHVIITTAADRTRLRCSREDATELLGSQDGSEYWIHQEYVEELQSIGEFRVFVCADDTRVHYNGKVISIAHTKPTKKKGRVAVHWASSSSLHRIVGNEADNKLEELRQLALLIYREMRSRNDERFGSLEVGARIDCGIKQRQSDWVWFGNEVTFPLEADQFPQAHLPYPHTLVAEAMANSFIKYALTRWK</sequence>
<organism evidence="2 3">
    <name type="scientific">Echria macrotheca</name>
    <dbReference type="NCBI Taxonomy" id="438768"/>
    <lineage>
        <taxon>Eukaryota</taxon>
        <taxon>Fungi</taxon>
        <taxon>Dikarya</taxon>
        <taxon>Ascomycota</taxon>
        <taxon>Pezizomycotina</taxon>
        <taxon>Sordariomycetes</taxon>
        <taxon>Sordariomycetidae</taxon>
        <taxon>Sordariales</taxon>
        <taxon>Schizotheciaceae</taxon>
        <taxon>Echria</taxon>
    </lineage>
</organism>
<dbReference type="Proteomes" id="UP001239445">
    <property type="component" value="Unassembled WGS sequence"/>
</dbReference>
<reference evidence="2" key="1">
    <citation type="submission" date="2023-06" db="EMBL/GenBank/DDBJ databases">
        <title>Genome-scale phylogeny and comparative genomics of the fungal order Sordariales.</title>
        <authorList>
            <consortium name="Lawrence Berkeley National Laboratory"/>
            <person name="Hensen N."/>
            <person name="Bonometti L."/>
            <person name="Westerberg I."/>
            <person name="Brannstrom I.O."/>
            <person name="Guillou S."/>
            <person name="Cros-Aarteil S."/>
            <person name="Calhoun S."/>
            <person name="Haridas S."/>
            <person name="Kuo A."/>
            <person name="Mondo S."/>
            <person name="Pangilinan J."/>
            <person name="Riley R."/>
            <person name="Labutti K."/>
            <person name="Andreopoulos B."/>
            <person name="Lipzen A."/>
            <person name="Chen C."/>
            <person name="Yanf M."/>
            <person name="Daum C."/>
            <person name="Ng V."/>
            <person name="Clum A."/>
            <person name="Steindorff A."/>
            <person name="Ohm R."/>
            <person name="Martin F."/>
            <person name="Silar P."/>
            <person name="Natvig D."/>
            <person name="Lalanne C."/>
            <person name="Gautier V."/>
            <person name="Ament-Velasquez S.L."/>
            <person name="Kruys A."/>
            <person name="Hutchinson M.I."/>
            <person name="Powell A.J."/>
            <person name="Barry K."/>
            <person name="Miller A.N."/>
            <person name="Grigoriev I.V."/>
            <person name="Debuchy R."/>
            <person name="Gladieux P."/>
            <person name="Thoren M.H."/>
            <person name="Johannesson H."/>
        </authorList>
    </citation>
    <scope>NUCLEOTIDE SEQUENCE</scope>
    <source>
        <strain evidence="2">PSN4</strain>
    </source>
</reference>
<feature type="region of interest" description="Disordered" evidence="1">
    <location>
        <begin position="1"/>
        <end position="28"/>
    </location>
</feature>
<evidence type="ECO:0000313" key="2">
    <source>
        <dbReference type="EMBL" id="KAK1754116.1"/>
    </source>
</evidence>
<evidence type="ECO:0000256" key="1">
    <source>
        <dbReference type="SAM" id="MobiDB-lite"/>
    </source>
</evidence>